<dbReference type="Pfam" id="PF13228">
    <property type="entry name" value="DUF4037"/>
    <property type="match status" value="1"/>
</dbReference>
<proteinExistence type="predicted"/>
<reference evidence="5 6" key="1">
    <citation type="submission" date="2014-03" db="EMBL/GenBank/DDBJ databases">
        <title>Genomics of Bifidobacteria.</title>
        <authorList>
            <person name="Ventura M."/>
            <person name="Milani C."/>
            <person name="Lugli G.A."/>
        </authorList>
    </citation>
    <scope>NUCLEOTIDE SEQUENCE [LARGE SCALE GENOMIC DNA]</scope>
    <source>
        <strain evidence="5 6">LMG 10738</strain>
    </source>
</reference>
<dbReference type="RefSeq" id="WP_051921002.1">
    <property type="nucleotide sequence ID" value="NZ_JGYV01000024.1"/>
</dbReference>
<dbReference type="AlphaFoldDB" id="A0A087ALZ1"/>
<gene>
    <name evidence="5" type="ORF">BCUN_1558</name>
</gene>
<feature type="domain" description="DUF4037" evidence="4">
    <location>
        <begin position="468"/>
        <end position="571"/>
    </location>
</feature>
<dbReference type="STRING" id="1688.BCUN_1558"/>
<evidence type="ECO:0000256" key="1">
    <source>
        <dbReference type="ARBA" id="ARBA00022737"/>
    </source>
</evidence>
<evidence type="ECO:0000313" key="6">
    <source>
        <dbReference type="Proteomes" id="UP000029067"/>
    </source>
</evidence>
<dbReference type="InterPro" id="IPR025117">
    <property type="entry name" value="DUF4037"/>
</dbReference>
<dbReference type="InterPro" id="IPR011990">
    <property type="entry name" value="TPR-like_helical_dom_sf"/>
</dbReference>
<dbReference type="OrthoDB" id="3030at2"/>
<dbReference type="InterPro" id="IPR019734">
    <property type="entry name" value="TPR_rpt"/>
</dbReference>
<organism evidence="5 6">
    <name type="scientific">Bifidobacterium cuniculi</name>
    <dbReference type="NCBI Taxonomy" id="1688"/>
    <lineage>
        <taxon>Bacteria</taxon>
        <taxon>Bacillati</taxon>
        <taxon>Actinomycetota</taxon>
        <taxon>Actinomycetes</taxon>
        <taxon>Bifidobacteriales</taxon>
        <taxon>Bifidobacteriaceae</taxon>
        <taxon>Bifidobacterium</taxon>
    </lineage>
</organism>
<comment type="caution">
    <text evidence="5">The sequence shown here is derived from an EMBL/GenBank/DDBJ whole genome shotgun (WGS) entry which is preliminary data.</text>
</comment>
<dbReference type="eggNOG" id="COG0457">
    <property type="taxonomic scope" value="Bacteria"/>
</dbReference>
<keyword evidence="1" id="KW-0677">Repeat</keyword>
<dbReference type="SMART" id="SM00028">
    <property type="entry name" value="TPR"/>
    <property type="match status" value="3"/>
</dbReference>
<keyword evidence="6" id="KW-1185">Reference proteome</keyword>
<keyword evidence="2" id="KW-0802">TPR repeat</keyword>
<sequence>MPHDDFDTRKFLQSLDALFDRHAADGDIDGFLKDAMADAENAGDLAGLLTVLNEAMGFYRSRARHEENQWIVQRAIELALRLGLEGTEAWATTLINAATAMRAAGRYDQARDLYDQALDTAQRVYPTGDRRLAALHNNRSMLYSETGDSAAAAQELRTALAILESSSVDAGRDVDIAGTCTNLALVLAAAATAGSAQMDEAHDLAQRALDIYRQAGRQDSAHYASTLAGRAQVAFLEGDADGAVAYYERALEHIAATYGEDTDYYRTTAANLQTARQAAARASGADGTTAPAAGDDTAGEPATDSPSSAAEAAADGQTSVPGSAVPSHDAAPRPAAVPMTGMQLSRAYWLQVVRPMLAERYPGYLPRIAAGLVGHGSECYGFDDALSHDHDFGPRVCLWLTADDYAAVGERMQADYEALPRTFDVYGRSVSTPRAQETRRDGVFEIGAFFESVTGWPAAPPADQPAAWLMLDEATLAAATNGKVFADPLGAFSKARQSFKLMPDDVRLSLMSRRLGMLAQAGQYNLPRMLQRGDGAAAWLAVDEFVRAAASYVFLENGPATVGYVPYYKWLFAAWRQLSARLFAKLAEVCGQCERLLQVASAACFGGAGFGEGGRGSAPAVAEATSIVEGICGQVVDRLNADGLSSSTDDFLEWQRPYVEAHIQGGDPCLRSL</sequence>
<dbReference type="Gene3D" id="1.25.40.10">
    <property type="entry name" value="Tetratricopeptide repeat domain"/>
    <property type="match status" value="2"/>
</dbReference>
<name>A0A087ALZ1_9BIFI</name>
<feature type="compositionally biased region" description="Low complexity" evidence="3">
    <location>
        <begin position="280"/>
        <end position="315"/>
    </location>
</feature>
<accession>A0A087ALZ1</accession>
<feature type="region of interest" description="Disordered" evidence="3">
    <location>
        <begin position="280"/>
        <end position="334"/>
    </location>
</feature>
<dbReference type="EMBL" id="JGYV01000024">
    <property type="protein sequence ID" value="KFI59791.1"/>
    <property type="molecule type" value="Genomic_DNA"/>
</dbReference>
<dbReference type="PANTHER" id="PTHR45641:SF19">
    <property type="entry name" value="NEPHROCYSTIN-3"/>
    <property type="match status" value="1"/>
</dbReference>
<dbReference type="SUPFAM" id="SSF48452">
    <property type="entry name" value="TPR-like"/>
    <property type="match status" value="1"/>
</dbReference>
<protein>
    <submittedName>
        <fullName evidence="5">Tetratricopeptide repeats containing protein</fullName>
    </submittedName>
</protein>
<dbReference type="Proteomes" id="UP000029067">
    <property type="component" value="Unassembled WGS sequence"/>
</dbReference>
<evidence type="ECO:0000313" key="5">
    <source>
        <dbReference type="EMBL" id="KFI59791.1"/>
    </source>
</evidence>
<dbReference type="PANTHER" id="PTHR45641">
    <property type="entry name" value="TETRATRICOPEPTIDE REPEAT PROTEIN (AFU_ORTHOLOGUE AFUA_6G03870)"/>
    <property type="match status" value="1"/>
</dbReference>
<evidence type="ECO:0000259" key="4">
    <source>
        <dbReference type="Pfam" id="PF13228"/>
    </source>
</evidence>
<dbReference type="Pfam" id="PF13424">
    <property type="entry name" value="TPR_12"/>
    <property type="match status" value="1"/>
</dbReference>
<evidence type="ECO:0000256" key="2">
    <source>
        <dbReference type="ARBA" id="ARBA00022803"/>
    </source>
</evidence>
<evidence type="ECO:0000256" key="3">
    <source>
        <dbReference type="SAM" id="MobiDB-lite"/>
    </source>
</evidence>